<dbReference type="AlphaFoldDB" id="B7Z4R9"/>
<accession>B7Z4R9</accession>
<sequence>MVTVFWHSALCRARFRLPVLVFRAVFRSHSPQAWNWYLHSAPNCFFQLQGILHLWVFMVCLHSAPVRVPSRVPSPQSPLVGTHTLHCHSPQSDFFTFFSGFSFFPASAVSTAASMKMNAKKAAANFRRCCWYC</sequence>
<reference evidence="1" key="1">
    <citation type="submission" date="2007-10" db="EMBL/GenBank/DDBJ databases">
        <title>NEDO human cDNA sequencing project focused on splicing variants.</title>
        <authorList>
            <person name="Wakamatsu A."/>
            <person name="Yamamoto J."/>
            <person name="Kimura K."/>
            <person name="Ishii S."/>
            <person name="Watanabe K."/>
            <person name="Sugiyama A."/>
            <person name="Murakawa K."/>
            <person name="Kaida T."/>
            <person name="Tsuchiya K."/>
            <person name="Fukuzumi Y."/>
            <person name="Kumagai A."/>
            <person name="Oishi Y."/>
            <person name="Yamamoto S."/>
            <person name="Ono Y."/>
            <person name="Komori Y."/>
            <person name="Yamazaki M."/>
            <person name="Kisu Y."/>
            <person name="Nishikawa T."/>
            <person name="Sugano S."/>
            <person name="Nomura N."/>
            <person name="Isogai T."/>
        </authorList>
    </citation>
    <scope>NUCLEOTIDE SEQUENCE</scope>
</reference>
<proteinExistence type="evidence at transcript level"/>
<name>B7Z4R9_HUMAN</name>
<organism evidence="1">
    <name type="scientific">Homo sapiens</name>
    <name type="common">Human</name>
    <dbReference type="NCBI Taxonomy" id="9606"/>
    <lineage>
        <taxon>Eukaryota</taxon>
        <taxon>Metazoa</taxon>
        <taxon>Chordata</taxon>
        <taxon>Craniata</taxon>
        <taxon>Vertebrata</taxon>
        <taxon>Euteleostomi</taxon>
        <taxon>Mammalia</taxon>
        <taxon>Eutheria</taxon>
        <taxon>Euarchontoglires</taxon>
        <taxon>Primates</taxon>
        <taxon>Haplorrhini</taxon>
        <taxon>Catarrhini</taxon>
        <taxon>Hominidae</taxon>
        <taxon>Homo</taxon>
    </lineage>
</organism>
<protein>
    <submittedName>
        <fullName evidence="1">cDNA FLJ59037</fullName>
    </submittedName>
</protein>
<evidence type="ECO:0000313" key="1">
    <source>
        <dbReference type="EMBL" id="BAH12655.1"/>
    </source>
</evidence>
<dbReference type="EMBL" id="AK297725">
    <property type="protein sequence ID" value="BAH12655.1"/>
    <property type="molecule type" value="mRNA"/>
</dbReference>